<gene>
    <name evidence="2" type="ORF">LshimejAT787_2000720</name>
</gene>
<keyword evidence="3" id="KW-1185">Reference proteome</keyword>
<dbReference type="Proteomes" id="UP001063166">
    <property type="component" value="Unassembled WGS sequence"/>
</dbReference>
<name>A0A9P3Q1N4_LYOSH</name>
<organism evidence="2 3">
    <name type="scientific">Lyophyllum shimeji</name>
    <name type="common">Hon-shimeji</name>
    <name type="synonym">Tricholoma shimeji</name>
    <dbReference type="NCBI Taxonomy" id="47721"/>
    <lineage>
        <taxon>Eukaryota</taxon>
        <taxon>Fungi</taxon>
        <taxon>Dikarya</taxon>
        <taxon>Basidiomycota</taxon>
        <taxon>Agaricomycotina</taxon>
        <taxon>Agaricomycetes</taxon>
        <taxon>Agaricomycetidae</taxon>
        <taxon>Agaricales</taxon>
        <taxon>Tricholomatineae</taxon>
        <taxon>Lyophyllaceae</taxon>
        <taxon>Lyophyllum</taxon>
    </lineage>
</organism>
<reference evidence="2" key="1">
    <citation type="submission" date="2022-07" db="EMBL/GenBank/DDBJ databases">
        <title>The genome of Lyophyllum shimeji provides insight into the initial evolution of ectomycorrhizal fungal genome.</title>
        <authorList>
            <person name="Kobayashi Y."/>
            <person name="Shibata T."/>
            <person name="Hirakawa H."/>
            <person name="Shigenobu S."/>
            <person name="Nishiyama T."/>
            <person name="Yamada A."/>
            <person name="Hasebe M."/>
            <person name="Kawaguchi M."/>
        </authorList>
    </citation>
    <scope>NUCLEOTIDE SEQUENCE</scope>
    <source>
        <strain evidence="2">AT787</strain>
    </source>
</reference>
<evidence type="ECO:0000256" key="1">
    <source>
        <dbReference type="SAM" id="MobiDB-lite"/>
    </source>
</evidence>
<comment type="caution">
    <text evidence="2">The sequence shown here is derived from an EMBL/GenBank/DDBJ whole genome shotgun (WGS) entry which is preliminary data.</text>
</comment>
<feature type="compositionally biased region" description="Polar residues" evidence="1">
    <location>
        <begin position="1"/>
        <end position="20"/>
    </location>
</feature>
<feature type="region of interest" description="Disordered" evidence="1">
    <location>
        <begin position="1"/>
        <end position="23"/>
    </location>
</feature>
<sequence length="72" mass="7908">MLVSTSRRIPPSSRQRNATSIPGRYILSNASTVSALSPPDPDKPIRIVRFFLRPVKPSTSSNKHLHPDSSLA</sequence>
<evidence type="ECO:0000313" key="3">
    <source>
        <dbReference type="Proteomes" id="UP001063166"/>
    </source>
</evidence>
<dbReference type="EMBL" id="BRPK01000020">
    <property type="protein sequence ID" value="GLB45167.1"/>
    <property type="molecule type" value="Genomic_DNA"/>
</dbReference>
<protein>
    <submittedName>
        <fullName evidence="2">Uncharacterized protein</fullName>
    </submittedName>
</protein>
<proteinExistence type="predicted"/>
<accession>A0A9P3Q1N4</accession>
<evidence type="ECO:0000313" key="2">
    <source>
        <dbReference type="EMBL" id="GLB45167.1"/>
    </source>
</evidence>
<dbReference type="AlphaFoldDB" id="A0A9P3Q1N4"/>